<dbReference type="Proteomes" id="UP000031675">
    <property type="component" value="Unassembled WGS sequence"/>
</dbReference>
<organism evidence="4 5">
    <name type="scientific">Streptomonospora alba</name>
    <dbReference type="NCBI Taxonomy" id="183763"/>
    <lineage>
        <taxon>Bacteria</taxon>
        <taxon>Bacillati</taxon>
        <taxon>Actinomycetota</taxon>
        <taxon>Actinomycetes</taxon>
        <taxon>Streptosporangiales</taxon>
        <taxon>Nocardiopsidaceae</taxon>
        <taxon>Streptomonospora</taxon>
    </lineage>
</organism>
<dbReference type="PROSITE" id="PS50043">
    <property type="entry name" value="HTH_LUXR_2"/>
    <property type="match status" value="1"/>
</dbReference>
<dbReference type="PANTHER" id="PTHR16305:SF35">
    <property type="entry name" value="TRANSCRIPTIONAL ACTIVATOR DOMAIN"/>
    <property type="match status" value="1"/>
</dbReference>
<dbReference type="EMBL" id="JROO01000014">
    <property type="protein sequence ID" value="KIH99165.1"/>
    <property type="molecule type" value="Genomic_DNA"/>
</dbReference>
<dbReference type="Pfam" id="PF00196">
    <property type="entry name" value="GerE"/>
    <property type="match status" value="1"/>
</dbReference>
<dbReference type="AlphaFoldDB" id="A0A0C2JJS4"/>
<evidence type="ECO:0000313" key="4">
    <source>
        <dbReference type="EMBL" id="KIH99165.1"/>
    </source>
</evidence>
<keyword evidence="1" id="KW-0547">Nucleotide-binding</keyword>
<dbReference type="GO" id="GO:0005737">
    <property type="term" value="C:cytoplasm"/>
    <property type="evidence" value="ECO:0007669"/>
    <property type="project" value="TreeGrafter"/>
</dbReference>
<dbReference type="PRINTS" id="PR00038">
    <property type="entry name" value="HTHLUXR"/>
</dbReference>
<evidence type="ECO:0000256" key="2">
    <source>
        <dbReference type="ARBA" id="ARBA00022840"/>
    </source>
</evidence>
<dbReference type="SUPFAM" id="SSF46894">
    <property type="entry name" value="C-terminal effector domain of the bipartite response regulators"/>
    <property type="match status" value="1"/>
</dbReference>
<dbReference type="Gene3D" id="1.10.10.10">
    <property type="entry name" value="Winged helix-like DNA-binding domain superfamily/Winged helix DNA-binding domain"/>
    <property type="match status" value="1"/>
</dbReference>
<protein>
    <recommendedName>
        <fullName evidence="3">HTH luxR-type domain-containing protein</fullName>
    </recommendedName>
</protein>
<feature type="domain" description="HTH luxR-type" evidence="3">
    <location>
        <begin position="881"/>
        <end position="943"/>
    </location>
</feature>
<proteinExistence type="predicted"/>
<reference evidence="5" key="1">
    <citation type="journal article" date="2015" name="Chem. Biol.">
        <title>Structure, bioactivity, and resistance mechanism of streptomonomicin, an unusual lasso Peptide from an understudied halophilic actinomycete.</title>
        <authorList>
            <person name="Metelev M."/>
            <person name="Tietz J.I."/>
            <person name="Melby J.O."/>
            <person name="Blair P.M."/>
            <person name="Zhu L."/>
            <person name="Livnat I."/>
            <person name="Severinov K."/>
            <person name="Mitchell D.A."/>
        </authorList>
    </citation>
    <scope>NUCLEOTIDE SEQUENCE [LARGE SCALE GENOMIC DNA]</scope>
    <source>
        <strain evidence="5">YIM 90003</strain>
    </source>
</reference>
<dbReference type="PANTHER" id="PTHR16305">
    <property type="entry name" value="TESTICULAR SOLUBLE ADENYLYL CYCLASE"/>
    <property type="match status" value="1"/>
</dbReference>
<dbReference type="GO" id="GO:0003677">
    <property type="term" value="F:DNA binding"/>
    <property type="evidence" value="ECO:0007669"/>
    <property type="project" value="InterPro"/>
</dbReference>
<dbReference type="SUPFAM" id="SSF52540">
    <property type="entry name" value="P-loop containing nucleoside triphosphate hydrolases"/>
    <property type="match status" value="1"/>
</dbReference>
<dbReference type="InterPro" id="IPR016032">
    <property type="entry name" value="Sig_transdc_resp-reg_C-effctor"/>
</dbReference>
<dbReference type="InterPro" id="IPR000792">
    <property type="entry name" value="Tscrpt_reg_LuxR_C"/>
</dbReference>
<dbReference type="InterPro" id="IPR027417">
    <property type="entry name" value="P-loop_NTPase"/>
</dbReference>
<sequence length="943" mass="99868">MPSGTPSPPPGIRLRGRETEQRMLTDALAGARAGQGTALLVCGGPGIGKTALVEHACEVARTPEVHRSRPQDAMVLKGAMVLSSAGAEPESAMPFAGLQRLLRPVADRVGDLPAQQEAAIEQAMESGQVAESDRFPLSIGVLRLLCLLGHSAPLLVCVDDAHLMDSASLDALAFAARRLGTDPVAMVFAARDDSPKPAVPGIPSVTLSPLPDAAVSEVLGDAAPGGIAAGVRAELVRAAHGNPLAARGFTAALSRDQLSGARPLPRTLALPAQLRSAYAPRVEALPEPARHLLLLAAADPECGADELVRAAGRPEVTVGDLEPAENAGLVRIDGAQVVFTDPLLQTAVYQSAPVVRRRAAHARLARVLDPKRDPSRYAGHRAAAAEGPDSELAAELAAAADTAKELNGHSVASAALEQAAELTPIPRLRACRLSTAAQDAWLSGMPERASELLERAEPDAVTPRQAGVLELIRGQIRLREGNAIDTADSLLATAEQLVPHDRELAVRSLMRAADAASFAGDPVRHAAAARRLAPLARDNDPPAMRLAFAFMDGCALSFAGDYAAAAAPLRQAVDLAEEVDTPAELIWASIAGLRLGDAPLVHALATRAVSVARRRGALAAVPQALEFLVYSEFWSGRFPSGIGNCMTGLRLARETDQPNCATHHLAALSLLAAIQGDAETCHERARAVAEQSCENSLGLPIALSSWALALLELAQGDAHGAFSRLRVLNHAGPGYGHPTMRLMTAPIFVEACARTGEYGRAETALAPYEAWAEATGSLSSLAITARCRGLLAASDDAAEQFEEALRLHRACGDDDVERARTALLYGTTLRRNRFPGRAREHLREALETFEWIGARLWVEQARGELRAIGDPEPAAEQQDRADSGDHGLTAQQHQIALLVAEGATNREVAAHMFISPRTVEHHLRGIFRKLNIRSRVDLARMFR</sequence>
<dbReference type="GO" id="GO:0005524">
    <property type="term" value="F:ATP binding"/>
    <property type="evidence" value="ECO:0007669"/>
    <property type="project" value="UniProtKB-KW"/>
</dbReference>
<dbReference type="GO" id="GO:0004016">
    <property type="term" value="F:adenylate cyclase activity"/>
    <property type="evidence" value="ECO:0007669"/>
    <property type="project" value="TreeGrafter"/>
</dbReference>
<gene>
    <name evidence="4" type="ORF">LP52_08460</name>
</gene>
<dbReference type="CDD" id="cd06170">
    <property type="entry name" value="LuxR_C_like"/>
    <property type="match status" value="1"/>
</dbReference>
<accession>A0A0C2JJS4</accession>
<keyword evidence="2" id="KW-0067">ATP-binding</keyword>
<evidence type="ECO:0000313" key="5">
    <source>
        <dbReference type="Proteomes" id="UP000031675"/>
    </source>
</evidence>
<dbReference type="SMART" id="SM00421">
    <property type="entry name" value="HTH_LUXR"/>
    <property type="match status" value="1"/>
</dbReference>
<dbReference type="GO" id="GO:0006355">
    <property type="term" value="P:regulation of DNA-templated transcription"/>
    <property type="evidence" value="ECO:0007669"/>
    <property type="project" value="InterPro"/>
</dbReference>
<dbReference type="InterPro" id="IPR036388">
    <property type="entry name" value="WH-like_DNA-bd_sf"/>
</dbReference>
<dbReference type="Pfam" id="PF13191">
    <property type="entry name" value="AAA_16"/>
    <property type="match status" value="1"/>
</dbReference>
<dbReference type="STRING" id="183763.LP52_08460"/>
<comment type="caution">
    <text evidence="4">The sequence shown here is derived from an EMBL/GenBank/DDBJ whole genome shotgun (WGS) entry which is preliminary data.</text>
</comment>
<keyword evidence="5" id="KW-1185">Reference proteome</keyword>
<evidence type="ECO:0000256" key="1">
    <source>
        <dbReference type="ARBA" id="ARBA00022741"/>
    </source>
</evidence>
<name>A0A0C2JJS4_9ACTN</name>
<evidence type="ECO:0000259" key="3">
    <source>
        <dbReference type="PROSITE" id="PS50043"/>
    </source>
</evidence>
<dbReference type="InterPro" id="IPR041664">
    <property type="entry name" value="AAA_16"/>
</dbReference>